<evidence type="ECO:0000256" key="2">
    <source>
        <dbReference type="ARBA" id="ARBA00022670"/>
    </source>
</evidence>
<keyword evidence="1" id="KW-1188">Viral release from host cell</keyword>
<evidence type="ECO:0000256" key="3">
    <source>
        <dbReference type="ARBA" id="ARBA00022801"/>
    </source>
</evidence>
<keyword evidence="6" id="KW-1185">Reference proteome</keyword>
<comment type="caution">
    <text evidence="5">The sequence shown here is derived from an EMBL/GenBank/DDBJ whole genome shotgun (WGS) entry which is preliminary data.</text>
</comment>
<keyword evidence="2 5" id="KW-0645">Protease</keyword>
<dbReference type="Pfam" id="PF04586">
    <property type="entry name" value="Peptidase_S78"/>
    <property type="match status" value="1"/>
</dbReference>
<dbReference type="GO" id="GO:0006508">
    <property type="term" value="P:proteolysis"/>
    <property type="evidence" value="ECO:0007669"/>
    <property type="project" value="UniProtKB-KW"/>
</dbReference>
<keyword evidence="3" id="KW-0378">Hydrolase</keyword>
<dbReference type="SUPFAM" id="SSF50789">
    <property type="entry name" value="Herpes virus serine proteinase, assemblin"/>
    <property type="match status" value="1"/>
</dbReference>
<organism evidence="5 6">
    <name type="scientific">Paraburkholderia agricolaris</name>
    <dbReference type="NCBI Taxonomy" id="2152888"/>
    <lineage>
        <taxon>Bacteria</taxon>
        <taxon>Pseudomonadati</taxon>
        <taxon>Pseudomonadota</taxon>
        <taxon>Betaproteobacteria</taxon>
        <taxon>Burkholderiales</taxon>
        <taxon>Burkholderiaceae</taxon>
        <taxon>Paraburkholderia</taxon>
    </lineage>
</organism>
<evidence type="ECO:0000256" key="1">
    <source>
        <dbReference type="ARBA" id="ARBA00022612"/>
    </source>
</evidence>
<dbReference type="InterPro" id="IPR054613">
    <property type="entry name" value="Peptidase_S78_dom"/>
</dbReference>
<proteinExistence type="predicted"/>
<name>A0ABW8ZI46_9BURK</name>
<protein>
    <submittedName>
        <fullName evidence="5">HK97 family phage prohead protease</fullName>
    </submittedName>
</protein>
<evidence type="ECO:0000259" key="4">
    <source>
        <dbReference type="Pfam" id="PF04586"/>
    </source>
</evidence>
<reference evidence="5 6" key="1">
    <citation type="journal article" date="2024" name="Chem. Sci.">
        <title>Discovery of megapolipeptins by genome mining of a Burkholderiales bacteria collection.</title>
        <authorList>
            <person name="Paulo B.S."/>
            <person name="Recchia M.J.J."/>
            <person name="Lee S."/>
            <person name="Fergusson C.H."/>
            <person name="Romanowski S.B."/>
            <person name="Hernandez A."/>
            <person name="Krull N."/>
            <person name="Liu D.Y."/>
            <person name="Cavanagh H."/>
            <person name="Bos A."/>
            <person name="Gray C.A."/>
            <person name="Murphy B.T."/>
            <person name="Linington R.G."/>
            <person name="Eustaquio A.S."/>
        </authorList>
    </citation>
    <scope>NUCLEOTIDE SEQUENCE [LARGE SCALE GENOMIC DNA]</scope>
    <source>
        <strain evidence="5 6">RL16-012-BIC-B</strain>
    </source>
</reference>
<dbReference type="SUPFAM" id="SSF56563">
    <property type="entry name" value="Major capsid protein gp5"/>
    <property type="match status" value="1"/>
</dbReference>
<dbReference type="Proteomes" id="UP001629249">
    <property type="component" value="Unassembled WGS sequence"/>
</dbReference>
<accession>A0ABW8ZI46</accession>
<gene>
    <name evidence="5" type="ORF">PQR66_03295</name>
</gene>
<feature type="domain" description="Prohead serine protease" evidence="4">
    <location>
        <begin position="9"/>
        <end position="112"/>
    </location>
</feature>
<evidence type="ECO:0000313" key="5">
    <source>
        <dbReference type="EMBL" id="MFL9882033.1"/>
    </source>
</evidence>
<sequence length="472" mass="49143">MEPTGLTFANDAPLLLNHDHAQPVGTVQFGAPTDKGLPFVAKIAKVDEPGVVKDRTDEAWHSVKSRLIKGVSIGFIPEASEPLSNGGTRFTKASVHELSLVAIPCNPQAVITAFKSLRVAAPPTNAVSPLPEPKSIAQMPNAAKINHANKETNTMQNMKNIFIRRLIAKAMFDGDESAGTGYAANRWGATAGITNVLKSLQGPMTTDSAGALIAETLSRDEFVQAVFSRSILGQLQGLTMVPALARVNVETAPIAAKFVGEYSPVNAYQGAFGVTLSDKRKVGLIAVLSAELIRMSNDAAENAISSQLQRALSRGLDNAFLGVQARDDVTPTGLGAVATRASSFAGGLESFTGDLTNASVLVNPLTAVGLRSPSETGITAKGGTYGGLPAIASYSVPAGKIFLVDASRVVAFLGSASLDVSTSGMFPVDDGLGNVSQMQTGMFQSGQQAIRAVQYADWSFVDGAAVEVSLPA</sequence>
<dbReference type="GO" id="GO:0008233">
    <property type="term" value="F:peptidase activity"/>
    <property type="evidence" value="ECO:0007669"/>
    <property type="project" value="UniProtKB-KW"/>
</dbReference>
<dbReference type="RefSeq" id="WP_408331893.1">
    <property type="nucleotide sequence ID" value="NZ_JAQQFH010000024.1"/>
</dbReference>
<dbReference type="EMBL" id="JAQQFN010000002">
    <property type="protein sequence ID" value="MFL9882033.1"/>
    <property type="molecule type" value="Genomic_DNA"/>
</dbReference>
<evidence type="ECO:0000313" key="6">
    <source>
        <dbReference type="Proteomes" id="UP001629249"/>
    </source>
</evidence>